<keyword evidence="4" id="KW-1185">Reference proteome</keyword>
<dbReference type="EMBL" id="WTYR01000001">
    <property type="protein sequence ID" value="MXP08807.1"/>
    <property type="molecule type" value="Genomic_DNA"/>
</dbReference>
<evidence type="ECO:0000313" key="3">
    <source>
        <dbReference type="EMBL" id="MXP08807.1"/>
    </source>
</evidence>
<accession>A0A6I4U3L0</accession>
<dbReference type="Pfam" id="PF04264">
    <property type="entry name" value="YceI"/>
    <property type="match status" value="1"/>
</dbReference>
<dbReference type="InterPro" id="IPR036761">
    <property type="entry name" value="TTHA0802/YceI-like_sf"/>
</dbReference>
<reference evidence="3 4" key="1">
    <citation type="submission" date="2019-12" db="EMBL/GenBank/DDBJ databases">
        <title>Genomic-based taxomic classification of the family Erythrobacteraceae.</title>
        <authorList>
            <person name="Xu L."/>
        </authorList>
    </citation>
    <scope>NUCLEOTIDE SEQUENCE [LARGE SCALE GENOMIC DNA]</scope>
    <source>
        <strain evidence="3 4">LMG 29519</strain>
    </source>
</reference>
<evidence type="ECO:0000256" key="1">
    <source>
        <dbReference type="SAM" id="SignalP"/>
    </source>
</evidence>
<evidence type="ECO:0000259" key="2">
    <source>
        <dbReference type="SMART" id="SM00867"/>
    </source>
</evidence>
<gene>
    <name evidence="3" type="ORF">GRI68_01255</name>
</gene>
<feature type="signal peptide" evidence="1">
    <location>
        <begin position="1"/>
        <end position="26"/>
    </location>
</feature>
<dbReference type="PANTHER" id="PTHR34406:SF1">
    <property type="entry name" value="PROTEIN YCEI"/>
    <property type="match status" value="1"/>
</dbReference>
<comment type="caution">
    <text evidence="3">The sequence shown here is derived from an EMBL/GenBank/DDBJ whole genome shotgun (WGS) entry which is preliminary data.</text>
</comment>
<dbReference type="SUPFAM" id="SSF101874">
    <property type="entry name" value="YceI-like"/>
    <property type="match status" value="1"/>
</dbReference>
<proteinExistence type="predicted"/>
<dbReference type="PROSITE" id="PS51257">
    <property type="entry name" value="PROKAR_LIPOPROTEIN"/>
    <property type="match status" value="1"/>
</dbReference>
<dbReference type="SMART" id="SM00867">
    <property type="entry name" value="YceI"/>
    <property type="match status" value="1"/>
</dbReference>
<dbReference type="Gene3D" id="2.40.128.110">
    <property type="entry name" value="Lipid/polyisoprenoid-binding, YceI-like"/>
    <property type="match status" value="1"/>
</dbReference>
<organism evidence="3 4">
    <name type="scientific">Alteriqipengyuania halimionae</name>
    <dbReference type="NCBI Taxonomy" id="1926630"/>
    <lineage>
        <taxon>Bacteria</taxon>
        <taxon>Pseudomonadati</taxon>
        <taxon>Pseudomonadota</taxon>
        <taxon>Alphaproteobacteria</taxon>
        <taxon>Sphingomonadales</taxon>
        <taxon>Erythrobacteraceae</taxon>
        <taxon>Alteriqipengyuania</taxon>
    </lineage>
</organism>
<feature type="chain" id="PRO_5026122254" description="Lipid/polyisoprenoid-binding YceI-like domain-containing protein" evidence="1">
    <location>
        <begin position="27"/>
        <end position="217"/>
    </location>
</feature>
<dbReference type="InterPro" id="IPR007372">
    <property type="entry name" value="Lipid/polyisoprenoid-bd_YceI"/>
</dbReference>
<evidence type="ECO:0000313" key="4">
    <source>
        <dbReference type="Proteomes" id="UP000429229"/>
    </source>
</evidence>
<dbReference type="PANTHER" id="PTHR34406">
    <property type="entry name" value="PROTEIN YCEI"/>
    <property type="match status" value="1"/>
</dbReference>
<name>A0A6I4U3L0_9SPHN</name>
<dbReference type="AlphaFoldDB" id="A0A6I4U3L0"/>
<dbReference type="OrthoDB" id="9811006at2"/>
<sequence length="217" mass="22575">MRLTATIAAASIALAACAASAPMQQAANPAIPGALDVSRVTAGTYQTDPSHSLIGWRVNHFGFNDYFGMFGDAEGTLMIDPANPSAAKVDVSVPIKSLSVVSDGLRDHLLRPGKDGGDPDFFGPEPGIARFQSTAVNVGADGTSAAIDGTLRMNGVTRPITIDARFTGAGSNPMSKVATIGFEGTTTIKRSDFGVDYALPLVSDEVELDITVAFEKR</sequence>
<dbReference type="RefSeq" id="WP_160615334.1">
    <property type="nucleotide sequence ID" value="NZ_WTYR01000001.1"/>
</dbReference>
<feature type="domain" description="Lipid/polyisoprenoid-binding YceI-like" evidence="2">
    <location>
        <begin position="44"/>
        <end position="215"/>
    </location>
</feature>
<dbReference type="Proteomes" id="UP000429229">
    <property type="component" value="Unassembled WGS sequence"/>
</dbReference>
<protein>
    <recommendedName>
        <fullName evidence="2">Lipid/polyisoprenoid-binding YceI-like domain-containing protein</fullName>
    </recommendedName>
</protein>
<keyword evidence="1" id="KW-0732">Signal</keyword>